<accession>A0ABV2GKM1</accession>
<evidence type="ECO:0000313" key="1">
    <source>
        <dbReference type="EMBL" id="MET3578847.1"/>
    </source>
</evidence>
<dbReference type="SUPFAM" id="SSF47598">
    <property type="entry name" value="Ribbon-helix-helix"/>
    <property type="match status" value="1"/>
</dbReference>
<comment type="caution">
    <text evidence="1">The sequence shown here is derived from an EMBL/GenBank/DDBJ whole genome shotgun (WGS) entry which is preliminary data.</text>
</comment>
<protein>
    <submittedName>
        <fullName evidence="1">Plasmid stability protein</fullName>
    </submittedName>
</protein>
<dbReference type="RefSeq" id="WP_354489862.1">
    <property type="nucleotide sequence ID" value="NZ_JBEPMC010000003.1"/>
</dbReference>
<dbReference type="InterPro" id="IPR010985">
    <property type="entry name" value="Ribbon_hlx_hlx"/>
</dbReference>
<reference evidence="1 2" key="1">
    <citation type="submission" date="2024-06" db="EMBL/GenBank/DDBJ databases">
        <title>Genomic Encyclopedia of Type Strains, Phase IV (KMG-IV): sequencing the most valuable type-strain genomes for metagenomic binning, comparative biology and taxonomic classification.</title>
        <authorList>
            <person name="Goeker M."/>
        </authorList>
    </citation>
    <scope>NUCLEOTIDE SEQUENCE [LARGE SCALE GENOMIC DNA]</scope>
    <source>
        <strain evidence="1 2">DSM 100022</strain>
    </source>
</reference>
<gene>
    <name evidence="1" type="ORF">ABID19_001872</name>
</gene>
<name>A0ABV2GKM1_9HYPH</name>
<sequence>MGDMLIRNIPEPLKREIEQAAHKGGQSLSGKAIDLLRKGMVAEREAKPEPGLSAWEAIRSAFAAENAIDDEFAKIMDEIEGERKRDFGRPVEDFE</sequence>
<dbReference type="EMBL" id="JBEPMC010000003">
    <property type="protein sequence ID" value="MET3578847.1"/>
    <property type="molecule type" value="Genomic_DNA"/>
</dbReference>
<dbReference type="Proteomes" id="UP001549204">
    <property type="component" value="Unassembled WGS sequence"/>
</dbReference>
<organism evidence="1 2">
    <name type="scientific">Mesorhizobium robiniae</name>
    <dbReference type="NCBI Taxonomy" id="559315"/>
    <lineage>
        <taxon>Bacteria</taxon>
        <taxon>Pseudomonadati</taxon>
        <taxon>Pseudomonadota</taxon>
        <taxon>Alphaproteobacteria</taxon>
        <taxon>Hyphomicrobiales</taxon>
        <taxon>Phyllobacteriaceae</taxon>
        <taxon>Mesorhizobium</taxon>
    </lineage>
</organism>
<proteinExistence type="predicted"/>
<keyword evidence="2" id="KW-1185">Reference proteome</keyword>
<evidence type="ECO:0000313" key="2">
    <source>
        <dbReference type="Proteomes" id="UP001549204"/>
    </source>
</evidence>